<proteinExistence type="predicted"/>
<evidence type="ECO:0000313" key="1">
    <source>
        <dbReference type="EMBL" id="AAA33323.1"/>
    </source>
</evidence>
<sequence>MNMVCAATGKKPA</sequence>
<name>V9GZD4_EMEND</name>
<protein>
    <submittedName>
        <fullName evidence="1">Rps16 protein</fullName>
    </submittedName>
</protein>
<dbReference type="EMBL" id="M65259">
    <property type="protein sequence ID" value="AAA33323.1"/>
    <property type="molecule type" value="Genomic_DNA"/>
</dbReference>
<reference evidence="1" key="1">
    <citation type="journal article" date="1991" name="Gene">
        <title>Isolation and nucleotide sequence of the ribosomal protein S16-encoding gene from Aspergillus nidulans.</title>
        <authorList>
            <person name="Bradshaw R.E."/>
            <person name="Pillar T.M."/>
        </authorList>
    </citation>
    <scope>NUCLEOTIDE SEQUENCE</scope>
    <source>
        <strain evidence="1">R153</strain>
    </source>
</reference>
<gene>
    <name evidence="1" type="primary">rps16</name>
</gene>
<organism evidence="1">
    <name type="scientific">Emericella nidulans</name>
    <name type="common">Aspergillus nidulans</name>
    <dbReference type="NCBI Taxonomy" id="162425"/>
    <lineage>
        <taxon>Eukaryota</taxon>
        <taxon>Fungi</taxon>
        <taxon>Dikarya</taxon>
        <taxon>Ascomycota</taxon>
        <taxon>Pezizomycotina</taxon>
        <taxon>Eurotiomycetes</taxon>
        <taxon>Eurotiomycetidae</taxon>
        <taxon>Eurotiales</taxon>
        <taxon>Aspergillaceae</taxon>
        <taxon>Aspergillus</taxon>
        <taxon>Aspergillus subgen. Nidulantes</taxon>
    </lineage>
</organism>
<accession>V9GZD4</accession>